<keyword evidence="3" id="KW-0813">Transport</keyword>
<organism evidence="10 11">
    <name type="scientific">Metarhizium rileyi (strain RCEF 4871)</name>
    <name type="common">Nomuraea rileyi</name>
    <dbReference type="NCBI Taxonomy" id="1649241"/>
    <lineage>
        <taxon>Eukaryota</taxon>
        <taxon>Fungi</taxon>
        <taxon>Dikarya</taxon>
        <taxon>Ascomycota</taxon>
        <taxon>Pezizomycotina</taxon>
        <taxon>Sordariomycetes</taxon>
        <taxon>Hypocreomycetidae</taxon>
        <taxon>Hypocreales</taxon>
        <taxon>Clavicipitaceae</taxon>
        <taxon>Metarhizium</taxon>
    </lineage>
</organism>
<evidence type="ECO:0000313" key="10">
    <source>
        <dbReference type="EMBL" id="TWU71934.1"/>
    </source>
</evidence>
<feature type="transmembrane region" description="Helical" evidence="8">
    <location>
        <begin position="251"/>
        <end position="270"/>
    </location>
</feature>
<evidence type="ECO:0000256" key="4">
    <source>
        <dbReference type="ARBA" id="ARBA00022692"/>
    </source>
</evidence>
<comment type="caution">
    <text evidence="10">The sequence shown here is derived from an EMBL/GenBank/DDBJ whole genome shotgun (WGS) entry which is preliminary data.</text>
</comment>
<feature type="transmembrane region" description="Helical" evidence="8">
    <location>
        <begin position="512"/>
        <end position="533"/>
    </location>
</feature>
<dbReference type="InterPro" id="IPR050327">
    <property type="entry name" value="Proton-linked_MCT"/>
</dbReference>
<evidence type="ECO:0000256" key="1">
    <source>
        <dbReference type="ARBA" id="ARBA00004141"/>
    </source>
</evidence>
<dbReference type="Gene3D" id="1.20.1250.20">
    <property type="entry name" value="MFS general substrate transporter like domains"/>
    <property type="match status" value="2"/>
</dbReference>
<evidence type="ECO:0000256" key="6">
    <source>
        <dbReference type="ARBA" id="ARBA00023136"/>
    </source>
</evidence>
<feature type="transmembrane region" description="Helical" evidence="8">
    <location>
        <begin position="422"/>
        <end position="444"/>
    </location>
</feature>
<dbReference type="InterPro" id="IPR020846">
    <property type="entry name" value="MFS_dom"/>
</dbReference>
<dbReference type="Pfam" id="PF07690">
    <property type="entry name" value="MFS_1"/>
    <property type="match status" value="1"/>
</dbReference>
<feature type="transmembrane region" description="Helical" evidence="8">
    <location>
        <begin position="314"/>
        <end position="337"/>
    </location>
</feature>
<comment type="subcellular location">
    <subcellularLocation>
        <location evidence="1">Membrane</location>
        <topology evidence="1">Multi-pass membrane protein</topology>
    </subcellularLocation>
</comment>
<accession>A0A5C6G380</accession>
<evidence type="ECO:0000256" key="5">
    <source>
        <dbReference type="ARBA" id="ARBA00022989"/>
    </source>
</evidence>
<feature type="transmembrane region" description="Helical" evidence="8">
    <location>
        <begin position="484"/>
        <end position="506"/>
    </location>
</feature>
<dbReference type="GO" id="GO:0016020">
    <property type="term" value="C:membrane"/>
    <property type="evidence" value="ECO:0007669"/>
    <property type="project" value="UniProtKB-SubCell"/>
</dbReference>
<keyword evidence="5 8" id="KW-1133">Transmembrane helix</keyword>
<dbReference type="CDD" id="cd17352">
    <property type="entry name" value="MFS_MCT_SLC16"/>
    <property type="match status" value="1"/>
</dbReference>
<feature type="transmembrane region" description="Helical" evidence="8">
    <location>
        <begin position="450"/>
        <end position="472"/>
    </location>
</feature>
<comment type="similarity">
    <text evidence="2">Belongs to the major facilitator superfamily. Monocarboxylate porter (TC 2.A.1.13) family.</text>
</comment>
<evidence type="ECO:0000259" key="9">
    <source>
        <dbReference type="PROSITE" id="PS50850"/>
    </source>
</evidence>
<evidence type="ECO:0000256" key="3">
    <source>
        <dbReference type="ARBA" id="ARBA00022448"/>
    </source>
</evidence>
<sequence>MELSPLPISSGIHILSRFGLRPKSGRLALRMKVGVIVKLPVSIKTKFLFFGRRQEKWAASGIRKILLPLAIMTSRGGSVGAGSTPKPNVSNGEHLSTSAPVVDEKAPAPQQDEHDLTSPDTSKTTVEAPDGDAQAWLVVLGAWCTSFCSFGWINSEAVTSNILMALWWLTVAWLGVGVFQEYYQTELLPGYSASTISWIPSLQIFFMMGMGPIVGVLYDKFGPRHLLMVGTFLHVFGLMMASLSVQYHQVLLSQGVCSAIGVAAIFQPALNTISGWFNKRRGAAFGILATGSSLGGVIFPIMVSRLIAQVGYGWAMRVSAFLILVLLLIAIATVKPFQQPKPGILSIRRFYLPFTDVKFLALTVGLLFFTFGLYIPMDYIPVEAAAAGMSQHLVEYLVPMLNAASLFGRAGSGFVADKVGCYNIFIVVCYLTGIWILALWIPAATTGARIAFSTIFGFFSGVYVALIPALVVQISPLSEIGFRTGLVFFACSFGGLTTNPISGVILDQGSGWVGAKIFAGVFCLVGTCFVLVARMHHTGMHLRSVF</sequence>
<dbReference type="Proteomes" id="UP000317257">
    <property type="component" value="Unassembled WGS sequence"/>
</dbReference>
<dbReference type="PANTHER" id="PTHR11360:SF224">
    <property type="entry name" value="MAJOR FACILITATOR SUPERFAMILY (MFS) PROFILE DOMAIN-CONTAINING PROTEIN-RELATED"/>
    <property type="match status" value="1"/>
</dbReference>
<dbReference type="InterPro" id="IPR036259">
    <property type="entry name" value="MFS_trans_sf"/>
</dbReference>
<feature type="transmembrane region" description="Helical" evidence="8">
    <location>
        <begin position="396"/>
        <end position="415"/>
    </location>
</feature>
<dbReference type="PROSITE" id="PS50850">
    <property type="entry name" value="MFS"/>
    <property type="match status" value="1"/>
</dbReference>
<proteinExistence type="inferred from homology"/>
<name>A0A5C6G380_METRR</name>
<dbReference type="InterPro" id="IPR011701">
    <property type="entry name" value="MFS"/>
</dbReference>
<evidence type="ECO:0000256" key="7">
    <source>
        <dbReference type="SAM" id="MobiDB-lite"/>
    </source>
</evidence>
<dbReference type="EMBL" id="SBHS01000035">
    <property type="protein sequence ID" value="TWU71934.1"/>
    <property type="molecule type" value="Genomic_DNA"/>
</dbReference>
<keyword evidence="4 8" id="KW-0812">Transmembrane</keyword>
<reference evidence="11" key="1">
    <citation type="submission" date="2018-12" db="EMBL/GenBank/DDBJ databases">
        <title>The complete genome of Metarhizium rileyi, a key fungal pathogen of Lepidoptera.</title>
        <authorList>
            <person name="Binneck E."/>
            <person name="Lastra C.C.L."/>
            <person name="Sosa-Gomez D.R."/>
        </authorList>
    </citation>
    <scope>NUCLEOTIDE SEQUENCE [LARGE SCALE GENOMIC DNA]</scope>
    <source>
        <strain evidence="11">Cep018-CH2</strain>
    </source>
</reference>
<evidence type="ECO:0000256" key="2">
    <source>
        <dbReference type="ARBA" id="ARBA00006727"/>
    </source>
</evidence>
<feature type="transmembrane region" description="Helical" evidence="8">
    <location>
        <begin position="195"/>
        <end position="218"/>
    </location>
</feature>
<dbReference type="SUPFAM" id="SSF103473">
    <property type="entry name" value="MFS general substrate transporter"/>
    <property type="match status" value="1"/>
</dbReference>
<feature type="domain" description="Major facilitator superfamily (MFS) profile" evidence="9">
    <location>
        <begin position="156"/>
        <end position="538"/>
    </location>
</feature>
<dbReference type="GO" id="GO:0022857">
    <property type="term" value="F:transmembrane transporter activity"/>
    <property type="evidence" value="ECO:0007669"/>
    <property type="project" value="InterPro"/>
</dbReference>
<evidence type="ECO:0000313" key="11">
    <source>
        <dbReference type="Proteomes" id="UP000317257"/>
    </source>
</evidence>
<feature type="transmembrane region" description="Helical" evidence="8">
    <location>
        <begin position="133"/>
        <end position="153"/>
    </location>
</feature>
<feature type="transmembrane region" description="Helical" evidence="8">
    <location>
        <begin position="165"/>
        <end position="183"/>
    </location>
</feature>
<dbReference type="PANTHER" id="PTHR11360">
    <property type="entry name" value="MONOCARBOXYLATE TRANSPORTER"/>
    <property type="match status" value="1"/>
</dbReference>
<feature type="region of interest" description="Disordered" evidence="7">
    <location>
        <begin position="103"/>
        <end position="127"/>
    </location>
</feature>
<dbReference type="AlphaFoldDB" id="A0A5C6G380"/>
<protein>
    <recommendedName>
        <fullName evidence="9">Major facilitator superfamily (MFS) profile domain-containing protein</fullName>
    </recommendedName>
</protein>
<feature type="transmembrane region" description="Helical" evidence="8">
    <location>
        <begin position="282"/>
        <end position="302"/>
    </location>
</feature>
<feature type="transmembrane region" description="Helical" evidence="8">
    <location>
        <begin position="225"/>
        <end position="245"/>
    </location>
</feature>
<feature type="transmembrane region" description="Helical" evidence="8">
    <location>
        <begin position="357"/>
        <end position="376"/>
    </location>
</feature>
<evidence type="ECO:0000256" key="8">
    <source>
        <dbReference type="SAM" id="Phobius"/>
    </source>
</evidence>
<gene>
    <name evidence="10" type="ORF">ED733_003360</name>
</gene>
<feature type="compositionally biased region" description="Basic and acidic residues" evidence="7">
    <location>
        <begin position="103"/>
        <end position="117"/>
    </location>
</feature>
<keyword evidence="6 8" id="KW-0472">Membrane</keyword>